<dbReference type="EnsemblMetazoa" id="BGLB027106-RA">
    <property type="protein sequence ID" value="BGLB027106-PA"/>
    <property type="gene ID" value="BGLB027106"/>
</dbReference>
<accession>A0A2C9L4V2</accession>
<name>A0A2C9L4V2_BIOGL</name>
<protein>
    <submittedName>
        <fullName evidence="1">Uncharacterized protein</fullName>
    </submittedName>
</protein>
<dbReference type="Proteomes" id="UP000076420">
    <property type="component" value="Unassembled WGS sequence"/>
</dbReference>
<dbReference type="AlphaFoldDB" id="A0A2C9L4V2"/>
<dbReference type="VEuPathDB" id="VectorBase:BGLB027106"/>
<evidence type="ECO:0000313" key="2">
    <source>
        <dbReference type="Proteomes" id="UP000076420"/>
    </source>
</evidence>
<reference evidence="1" key="1">
    <citation type="submission" date="2020-05" db="UniProtKB">
        <authorList>
            <consortium name="EnsemblMetazoa"/>
        </authorList>
    </citation>
    <scope>IDENTIFICATION</scope>
    <source>
        <strain evidence="1">BB02</strain>
    </source>
</reference>
<dbReference type="RefSeq" id="XP_013066723.2">
    <property type="nucleotide sequence ID" value="XM_013211269.2"/>
</dbReference>
<sequence>MTHLPGAGKRYITEDFMVHLPTMTEIPNPNLPIRHMKRRAKPFDPLTGLKLPPSQTTTEDWTYVPRPRYPHFSLESCPMRRYCMGIAYNVPKSLARNICSPEDPDPRVLPYGLPRETFDVRRRANWFDYWKEDHCQYAGAYQNWENTFGAKYFYTDPLF</sequence>
<dbReference type="KEGG" id="bgt:106055121"/>
<organism evidence="1 2">
    <name type="scientific">Biomphalaria glabrata</name>
    <name type="common">Bloodfluke planorb</name>
    <name type="synonym">Freshwater snail</name>
    <dbReference type="NCBI Taxonomy" id="6526"/>
    <lineage>
        <taxon>Eukaryota</taxon>
        <taxon>Metazoa</taxon>
        <taxon>Spiralia</taxon>
        <taxon>Lophotrochozoa</taxon>
        <taxon>Mollusca</taxon>
        <taxon>Gastropoda</taxon>
        <taxon>Heterobranchia</taxon>
        <taxon>Euthyneura</taxon>
        <taxon>Panpulmonata</taxon>
        <taxon>Hygrophila</taxon>
        <taxon>Lymnaeoidea</taxon>
        <taxon>Planorbidae</taxon>
        <taxon>Biomphalaria</taxon>
    </lineage>
</organism>
<proteinExistence type="predicted"/>
<dbReference type="OrthoDB" id="6038894at2759"/>
<evidence type="ECO:0000313" key="1">
    <source>
        <dbReference type="EnsemblMetazoa" id="BGLB027106-PA"/>
    </source>
</evidence>
<dbReference type="VEuPathDB" id="VectorBase:BGLAX_033406"/>
<gene>
    <name evidence="1" type="primary">106055121</name>
</gene>